<gene>
    <name evidence="2" type="ORF">FNH06_31000</name>
</gene>
<feature type="compositionally biased region" description="Basic and acidic residues" evidence="1">
    <location>
        <begin position="39"/>
        <end position="48"/>
    </location>
</feature>
<evidence type="ECO:0000313" key="3">
    <source>
        <dbReference type="Proteomes" id="UP000318578"/>
    </source>
</evidence>
<feature type="compositionally biased region" description="Basic and acidic residues" evidence="1">
    <location>
        <begin position="94"/>
        <end position="103"/>
    </location>
</feature>
<dbReference type="RefSeq" id="WP_144643490.1">
    <property type="nucleotide sequence ID" value="NZ_BNAX01000029.1"/>
</dbReference>
<protein>
    <submittedName>
        <fullName evidence="2">Uncharacterized protein</fullName>
    </submittedName>
</protein>
<evidence type="ECO:0000256" key="1">
    <source>
        <dbReference type="SAM" id="MobiDB-lite"/>
    </source>
</evidence>
<dbReference type="EMBL" id="VJZA01000077">
    <property type="protein sequence ID" value="TVT17516.1"/>
    <property type="molecule type" value="Genomic_DNA"/>
</dbReference>
<dbReference type="Proteomes" id="UP000318578">
    <property type="component" value="Unassembled WGS sequence"/>
</dbReference>
<sequence length="189" mass="19804">MRAELVEGVEQTLVGQFAVSGPARHGLARHLLERLEREATAGERDTGREVLGPADAEGVPHLPFAADDRAARPDAGQAAPAGAAAFDVVEHADREPGAQEGGERAGPPVRRGLPAGAGHAAAVDQQDRGALPRLGRHEALHGNLLDVVEVFRIVVVPRQRSGQRDGAGGASVRFEQASAEVPARDRRQG</sequence>
<feature type="region of interest" description="Disordered" evidence="1">
    <location>
        <begin position="159"/>
        <end position="189"/>
    </location>
</feature>
<organism evidence="2 3">
    <name type="scientific">Amycolatopsis acidiphila</name>
    <dbReference type="NCBI Taxonomy" id="715473"/>
    <lineage>
        <taxon>Bacteria</taxon>
        <taxon>Bacillati</taxon>
        <taxon>Actinomycetota</taxon>
        <taxon>Actinomycetes</taxon>
        <taxon>Pseudonocardiales</taxon>
        <taxon>Pseudonocardiaceae</taxon>
        <taxon>Amycolatopsis</taxon>
    </lineage>
</organism>
<feature type="region of interest" description="Disordered" evidence="1">
    <location>
        <begin position="39"/>
        <end position="61"/>
    </location>
</feature>
<comment type="caution">
    <text evidence="2">The sequence shown here is derived from an EMBL/GenBank/DDBJ whole genome shotgun (WGS) entry which is preliminary data.</text>
</comment>
<name>A0A557ZZT8_9PSEU</name>
<keyword evidence="3" id="KW-1185">Reference proteome</keyword>
<feature type="region of interest" description="Disordered" evidence="1">
    <location>
        <begin position="94"/>
        <end position="121"/>
    </location>
</feature>
<accession>A0A557ZZT8</accession>
<proteinExistence type="predicted"/>
<evidence type="ECO:0000313" key="2">
    <source>
        <dbReference type="EMBL" id="TVT17516.1"/>
    </source>
</evidence>
<reference evidence="2 3" key="1">
    <citation type="submission" date="2019-07" db="EMBL/GenBank/DDBJ databases">
        <title>New species of Amycolatopsis and Streptomyces.</title>
        <authorList>
            <person name="Duangmal K."/>
            <person name="Teo W.F.A."/>
            <person name="Lipun K."/>
        </authorList>
    </citation>
    <scope>NUCLEOTIDE SEQUENCE [LARGE SCALE GENOMIC DNA]</scope>
    <source>
        <strain evidence="2 3">JCM 30562</strain>
    </source>
</reference>
<dbReference type="AlphaFoldDB" id="A0A557ZZT8"/>